<evidence type="ECO:0000256" key="3">
    <source>
        <dbReference type="ARBA" id="ARBA00023163"/>
    </source>
</evidence>
<dbReference type="PANTHER" id="PTHR30136:SF23">
    <property type="entry name" value="DNA-BINDING TRANSCRIPTIONAL ACTIVATOR MHPR"/>
    <property type="match status" value="1"/>
</dbReference>
<dbReference type="InterPro" id="IPR050707">
    <property type="entry name" value="HTH_MetabolicPath_Reg"/>
</dbReference>
<sequence length="263" mass="28126">MASYRPVISVLRCLDVLAAVNRLSGRASLAEIHRVVDLDKATILRMLETLVHAGYVVRDDDTRLYHAAGKTLQLSAGYRAHNAIGAAVAPRLGAFRRRIGWPSDVAIRDGDAMIVVETSRESGPIFVNRGPGYRAPMLAASLGLAYTAFCSAAERAAILETAAQDPAPWNDVARNRAQADAVFGAIRSAGYATMNPAYMAREYENRISSVGVPIRDGETIFACINVLYLRSALSAEDAADALVVPLQEIAADLAADLARQSAA</sequence>
<evidence type="ECO:0000256" key="1">
    <source>
        <dbReference type="ARBA" id="ARBA00023015"/>
    </source>
</evidence>
<dbReference type="SUPFAM" id="SSF46785">
    <property type="entry name" value="Winged helix' DNA-binding domain"/>
    <property type="match status" value="1"/>
</dbReference>
<dbReference type="InterPro" id="IPR005471">
    <property type="entry name" value="Tscrpt_reg_IclR_N"/>
</dbReference>
<dbReference type="GO" id="GO:0003700">
    <property type="term" value="F:DNA-binding transcription factor activity"/>
    <property type="evidence" value="ECO:0007669"/>
    <property type="project" value="TreeGrafter"/>
</dbReference>
<organism evidence="6 7">
    <name type="scientific">Thalassobaculum litoreum DSM 18839</name>
    <dbReference type="NCBI Taxonomy" id="1123362"/>
    <lineage>
        <taxon>Bacteria</taxon>
        <taxon>Pseudomonadati</taxon>
        <taxon>Pseudomonadota</taxon>
        <taxon>Alphaproteobacteria</taxon>
        <taxon>Rhodospirillales</taxon>
        <taxon>Thalassobaculaceae</taxon>
        <taxon>Thalassobaculum</taxon>
    </lineage>
</organism>
<dbReference type="SMART" id="SM00346">
    <property type="entry name" value="HTH_ICLR"/>
    <property type="match status" value="1"/>
</dbReference>
<dbReference type="PROSITE" id="PS51078">
    <property type="entry name" value="ICLR_ED"/>
    <property type="match status" value="1"/>
</dbReference>
<name>A0A8G2BI59_9PROT</name>
<evidence type="ECO:0000313" key="7">
    <source>
        <dbReference type="Proteomes" id="UP000198615"/>
    </source>
</evidence>
<dbReference type="Gene3D" id="1.10.10.10">
    <property type="entry name" value="Winged helix-like DNA-binding domain superfamily/Winged helix DNA-binding domain"/>
    <property type="match status" value="1"/>
</dbReference>
<proteinExistence type="predicted"/>
<evidence type="ECO:0000259" key="4">
    <source>
        <dbReference type="PROSITE" id="PS51077"/>
    </source>
</evidence>
<dbReference type="Pfam" id="PF01614">
    <property type="entry name" value="IclR_C"/>
    <property type="match status" value="1"/>
</dbReference>
<dbReference type="AlphaFoldDB" id="A0A8G2BI59"/>
<protein>
    <submittedName>
        <fullName evidence="6">Transcriptional regulator, IclR family</fullName>
    </submittedName>
</protein>
<gene>
    <name evidence="6" type="ORF">SAMN05660686_02530</name>
</gene>
<keyword evidence="2" id="KW-0238">DNA-binding</keyword>
<dbReference type="Proteomes" id="UP000198615">
    <property type="component" value="Unassembled WGS sequence"/>
</dbReference>
<dbReference type="InterPro" id="IPR014757">
    <property type="entry name" value="Tscrpt_reg_IclR_C"/>
</dbReference>
<feature type="domain" description="IclR-ED" evidence="5">
    <location>
        <begin position="70"/>
        <end position="259"/>
    </location>
</feature>
<dbReference type="InterPro" id="IPR036390">
    <property type="entry name" value="WH_DNA-bd_sf"/>
</dbReference>
<evidence type="ECO:0000259" key="5">
    <source>
        <dbReference type="PROSITE" id="PS51078"/>
    </source>
</evidence>
<dbReference type="GO" id="GO:0003677">
    <property type="term" value="F:DNA binding"/>
    <property type="evidence" value="ECO:0007669"/>
    <property type="project" value="UniProtKB-KW"/>
</dbReference>
<dbReference type="SUPFAM" id="SSF55781">
    <property type="entry name" value="GAF domain-like"/>
    <property type="match status" value="1"/>
</dbReference>
<dbReference type="RefSeq" id="WP_093150778.1">
    <property type="nucleotide sequence ID" value="NZ_FNBW01000007.1"/>
</dbReference>
<accession>A0A8G2BI59</accession>
<comment type="caution">
    <text evidence="6">The sequence shown here is derived from an EMBL/GenBank/DDBJ whole genome shotgun (WGS) entry which is preliminary data.</text>
</comment>
<reference evidence="6 7" key="1">
    <citation type="submission" date="2016-10" db="EMBL/GenBank/DDBJ databases">
        <authorList>
            <person name="Varghese N."/>
            <person name="Submissions S."/>
        </authorList>
    </citation>
    <scope>NUCLEOTIDE SEQUENCE [LARGE SCALE GENOMIC DNA]</scope>
    <source>
        <strain evidence="6 7">DSM 18839</strain>
    </source>
</reference>
<dbReference type="OrthoDB" id="9807558at2"/>
<evidence type="ECO:0000256" key="2">
    <source>
        <dbReference type="ARBA" id="ARBA00023125"/>
    </source>
</evidence>
<keyword evidence="7" id="KW-1185">Reference proteome</keyword>
<feature type="domain" description="HTH iclR-type" evidence="4">
    <location>
        <begin position="7"/>
        <end position="69"/>
    </location>
</feature>
<evidence type="ECO:0000313" key="6">
    <source>
        <dbReference type="EMBL" id="SDF84838.1"/>
    </source>
</evidence>
<dbReference type="EMBL" id="FNBW01000007">
    <property type="protein sequence ID" value="SDF84838.1"/>
    <property type="molecule type" value="Genomic_DNA"/>
</dbReference>
<dbReference type="Gene3D" id="3.30.450.40">
    <property type="match status" value="1"/>
</dbReference>
<dbReference type="InterPro" id="IPR036388">
    <property type="entry name" value="WH-like_DNA-bd_sf"/>
</dbReference>
<dbReference type="PANTHER" id="PTHR30136">
    <property type="entry name" value="HELIX-TURN-HELIX TRANSCRIPTIONAL REGULATOR, ICLR FAMILY"/>
    <property type="match status" value="1"/>
</dbReference>
<dbReference type="Pfam" id="PF09339">
    <property type="entry name" value="HTH_IclR"/>
    <property type="match status" value="1"/>
</dbReference>
<keyword evidence="3" id="KW-0804">Transcription</keyword>
<dbReference type="GO" id="GO:0045892">
    <property type="term" value="P:negative regulation of DNA-templated transcription"/>
    <property type="evidence" value="ECO:0007669"/>
    <property type="project" value="TreeGrafter"/>
</dbReference>
<keyword evidence="1" id="KW-0805">Transcription regulation</keyword>
<dbReference type="InterPro" id="IPR029016">
    <property type="entry name" value="GAF-like_dom_sf"/>
</dbReference>
<dbReference type="PROSITE" id="PS51077">
    <property type="entry name" value="HTH_ICLR"/>
    <property type="match status" value="1"/>
</dbReference>